<comment type="subcellular location">
    <subcellularLocation>
        <location evidence="1">Membrane</location>
        <topology evidence="1">Multi-pass membrane protein</topology>
    </subcellularLocation>
</comment>
<dbReference type="Proteomes" id="UP000095280">
    <property type="component" value="Unplaced"/>
</dbReference>
<feature type="transmembrane region" description="Helical" evidence="6">
    <location>
        <begin position="339"/>
        <end position="356"/>
    </location>
</feature>
<feature type="transmembrane region" description="Helical" evidence="6">
    <location>
        <begin position="290"/>
        <end position="307"/>
    </location>
</feature>
<evidence type="ECO:0000313" key="8">
    <source>
        <dbReference type="WBParaSite" id="maker-unitig_28138-snap-gene-0.2-mRNA-1"/>
    </source>
</evidence>
<organism evidence="7 8">
    <name type="scientific">Macrostomum lignano</name>
    <dbReference type="NCBI Taxonomy" id="282301"/>
    <lineage>
        <taxon>Eukaryota</taxon>
        <taxon>Metazoa</taxon>
        <taxon>Spiralia</taxon>
        <taxon>Lophotrochozoa</taxon>
        <taxon>Platyhelminthes</taxon>
        <taxon>Rhabditophora</taxon>
        <taxon>Macrostomorpha</taxon>
        <taxon>Macrostomida</taxon>
        <taxon>Macrostomidae</taxon>
        <taxon>Macrostomum</taxon>
    </lineage>
</organism>
<evidence type="ECO:0000256" key="3">
    <source>
        <dbReference type="ARBA" id="ARBA00022692"/>
    </source>
</evidence>
<evidence type="ECO:0000256" key="5">
    <source>
        <dbReference type="ARBA" id="ARBA00023136"/>
    </source>
</evidence>
<dbReference type="SUPFAM" id="SSF52540">
    <property type="entry name" value="P-loop containing nucleoside triphosphate hydrolases"/>
    <property type="match status" value="1"/>
</dbReference>
<dbReference type="InterPro" id="IPR027417">
    <property type="entry name" value="P-loop_NTPase"/>
</dbReference>
<keyword evidence="5 6" id="KW-0472">Membrane</keyword>
<dbReference type="AlphaFoldDB" id="A0A1I8FC62"/>
<keyword evidence="3 6" id="KW-0812">Transmembrane</keyword>
<evidence type="ECO:0000256" key="4">
    <source>
        <dbReference type="ARBA" id="ARBA00022989"/>
    </source>
</evidence>
<dbReference type="GO" id="GO:0005886">
    <property type="term" value="C:plasma membrane"/>
    <property type="evidence" value="ECO:0007669"/>
    <property type="project" value="TreeGrafter"/>
</dbReference>
<dbReference type="Gene3D" id="3.40.50.300">
    <property type="entry name" value="P-loop containing nucleotide triphosphate hydrolases"/>
    <property type="match status" value="1"/>
</dbReference>
<keyword evidence="7" id="KW-1185">Reference proteome</keyword>
<evidence type="ECO:0000256" key="1">
    <source>
        <dbReference type="ARBA" id="ARBA00004141"/>
    </source>
</evidence>
<evidence type="ECO:0000256" key="2">
    <source>
        <dbReference type="ARBA" id="ARBA00022448"/>
    </source>
</evidence>
<evidence type="ECO:0000256" key="6">
    <source>
        <dbReference type="SAM" id="Phobius"/>
    </source>
</evidence>
<accession>A0A1I8FC62</accession>
<protein>
    <submittedName>
        <fullName evidence="8">ABC transporter domain-containing protein</fullName>
    </submittedName>
</protein>
<dbReference type="PANTHER" id="PTHR48041:SF116">
    <property type="entry name" value="PROTEIN BROWN"/>
    <property type="match status" value="1"/>
</dbReference>
<dbReference type="PANTHER" id="PTHR48041">
    <property type="entry name" value="ABC TRANSPORTER G FAMILY MEMBER 28"/>
    <property type="match status" value="1"/>
</dbReference>
<name>A0A1I8FC62_9PLAT</name>
<keyword evidence="2" id="KW-0813">Transport</keyword>
<reference evidence="8" key="1">
    <citation type="submission" date="2016-11" db="UniProtKB">
        <authorList>
            <consortium name="WormBaseParasite"/>
        </authorList>
    </citation>
    <scope>IDENTIFICATION</scope>
</reference>
<dbReference type="WBParaSite" id="maker-unitig_28138-snap-gene-0.2-mRNA-1">
    <property type="protein sequence ID" value="maker-unitig_28138-snap-gene-0.2-mRNA-1"/>
    <property type="gene ID" value="maker-unitig_28138-snap-gene-0.2"/>
</dbReference>
<proteinExistence type="predicted"/>
<dbReference type="GO" id="GO:0042626">
    <property type="term" value="F:ATPase-coupled transmembrane transporter activity"/>
    <property type="evidence" value="ECO:0007669"/>
    <property type="project" value="TreeGrafter"/>
</dbReference>
<dbReference type="InterPro" id="IPR050352">
    <property type="entry name" value="ABCG_transporters"/>
</dbReference>
<sequence length="382" mass="42371">RASGRKDPQFCAARFSLTALNSQKILSASPAMSFQDDIVMGTLTVRENLRFSLLFDYQAACTSTIEWPTPKLAPNLFARVSGGERKRTNIGMELITDPSVLFLDELQLAWTLFTAWFGCCALLRNLANAAPTIPSYSIYRGWFDNFDRSSLLAGLSYHGAAGLPLRGAQQSPDFFMDIVHGEVPVTNAGGEGGRACSDQRRGSEGGDFDDCKLLNRTVLPLHGQQLIERVAGNAHGLIGARQQVEEIYQQSAANGQWRRGKFYVKVKKGAWVGLSDLDCGTRLKLDAGAFFFYELNLVLATCAAGPWRSLYRRPNPVYVVLSDQQIAYKTGWDLWSNEFGMLLITMFFLALCYIQLRRIKTGTNESSPLHLWHGSVSLSVCL</sequence>
<keyword evidence="4 6" id="KW-1133">Transmembrane helix</keyword>
<evidence type="ECO:0000313" key="7">
    <source>
        <dbReference type="Proteomes" id="UP000095280"/>
    </source>
</evidence>